<proteinExistence type="predicted"/>
<protein>
    <submittedName>
        <fullName evidence="1">Uncharacterized protein</fullName>
    </submittedName>
</protein>
<reference evidence="1 2" key="1">
    <citation type="submission" date="2019-05" db="EMBL/GenBank/DDBJ databases">
        <title>Another draft genome of Portunus trituberculatus and its Hox gene families provides insights of decapod evolution.</title>
        <authorList>
            <person name="Jeong J.-H."/>
            <person name="Song I."/>
            <person name="Kim S."/>
            <person name="Choi T."/>
            <person name="Kim D."/>
            <person name="Ryu S."/>
            <person name="Kim W."/>
        </authorList>
    </citation>
    <scope>NUCLEOTIDE SEQUENCE [LARGE SCALE GENOMIC DNA]</scope>
    <source>
        <tissue evidence="1">Muscle</tissue>
    </source>
</reference>
<name>A0A5B7HZI8_PORTR</name>
<dbReference type="EMBL" id="VSRR010041073">
    <property type="protein sequence ID" value="MPC75413.1"/>
    <property type="molecule type" value="Genomic_DNA"/>
</dbReference>
<evidence type="ECO:0000313" key="2">
    <source>
        <dbReference type="Proteomes" id="UP000324222"/>
    </source>
</evidence>
<comment type="caution">
    <text evidence="1">The sequence shown here is derived from an EMBL/GenBank/DDBJ whole genome shotgun (WGS) entry which is preliminary data.</text>
</comment>
<dbReference type="Proteomes" id="UP000324222">
    <property type="component" value="Unassembled WGS sequence"/>
</dbReference>
<gene>
    <name evidence="1" type="ORF">E2C01_069800</name>
</gene>
<sequence>MPLVECLKLPTCHHDTKVLVRFLVVTPKMCLGSEMGPNKGATINKIGCAETEQHFPHVLFKYAYRCYRP</sequence>
<accession>A0A5B7HZI8</accession>
<dbReference type="AlphaFoldDB" id="A0A5B7HZI8"/>
<keyword evidence="2" id="KW-1185">Reference proteome</keyword>
<organism evidence="1 2">
    <name type="scientific">Portunus trituberculatus</name>
    <name type="common">Swimming crab</name>
    <name type="synonym">Neptunus trituberculatus</name>
    <dbReference type="NCBI Taxonomy" id="210409"/>
    <lineage>
        <taxon>Eukaryota</taxon>
        <taxon>Metazoa</taxon>
        <taxon>Ecdysozoa</taxon>
        <taxon>Arthropoda</taxon>
        <taxon>Crustacea</taxon>
        <taxon>Multicrustacea</taxon>
        <taxon>Malacostraca</taxon>
        <taxon>Eumalacostraca</taxon>
        <taxon>Eucarida</taxon>
        <taxon>Decapoda</taxon>
        <taxon>Pleocyemata</taxon>
        <taxon>Brachyura</taxon>
        <taxon>Eubrachyura</taxon>
        <taxon>Portunoidea</taxon>
        <taxon>Portunidae</taxon>
        <taxon>Portuninae</taxon>
        <taxon>Portunus</taxon>
    </lineage>
</organism>
<evidence type="ECO:0000313" key="1">
    <source>
        <dbReference type="EMBL" id="MPC75413.1"/>
    </source>
</evidence>